<protein>
    <submittedName>
        <fullName evidence="6">OmpA family protein</fullName>
    </submittedName>
</protein>
<dbReference type="SUPFAM" id="SSF103088">
    <property type="entry name" value="OmpA-like"/>
    <property type="match status" value="1"/>
</dbReference>
<gene>
    <name evidence="6" type="ORF">NX720_02455</name>
</gene>
<dbReference type="Pfam" id="PF00691">
    <property type="entry name" value="OmpA"/>
    <property type="match status" value="1"/>
</dbReference>
<keyword evidence="2 4" id="KW-0472">Membrane</keyword>
<proteinExistence type="predicted"/>
<dbReference type="PRINTS" id="PR01021">
    <property type="entry name" value="OMPADOMAIN"/>
</dbReference>
<keyword evidence="3" id="KW-0998">Cell outer membrane</keyword>
<evidence type="ECO:0000313" key="6">
    <source>
        <dbReference type="EMBL" id="UYM16807.1"/>
    </source>
</evidence>
<keyword evidence="7" id="KW-1185">Reference proteome</keyword>
<evidence type="ECO:0000256" key="2">
    <source>
        <dbReference type="ARBA" id="ARBA00023136"/>
    </source>
</evidence>
<dbReference type="InterPro" id="IPR006665">
    <property type="entry name" value="OmpA-like"/>
</dbReference>
<feature type="domain" description="OmpA-like" evidence="5">
    <location>
        <begin position="1"/>
        <end position="122"/>
    </location>
</feature>
<dbReference type="RefSeq" id="WP_262599162.1">
    <property type="nucleotide sequence ID" value="NZ_CP103300.1"/>
</dbReference>
<reference evidence="6" key="1">
    <citation type="submission" date="2022-10" db="EMBL/GenBank/DDBJ databases">
        <title>Completed Genome Sequence of two octocoral isolated bacterium, Endozoicomonas euniceicola EF212T and Endozoicomonas gorgoniicola PS125T.</title>
        <authorList>
            <person name="Chiou Y.-J."/>
            <person name="Chen Y.-H."/>
        </authorList>
    </citation>
    <scope>NUCLEOTIDE SEQUENCE</scope>
    <source>
        <strain evidence="6">EF212</strain>
    </source>
</reference>
<dbReference type="InterPro" id="IPR050330">
    <property type="entry name" value="Bact_OuterMem_StrucFunc"/>
</dbReference>
<comment type="subcellular location">
    <subcellularLocation>
        <location evidence="1">Cell outer membrane</location>
    </subcellularLocation>
</comment>
<dbReference type="CDD" id="cd07185">
    <property type="entry name" value="OmpA_C-like"/>
    <property type="match status" value="1"/>
</dbReference>
<dbReference type="PROSITE" id="PS51123">
    <property type="entry name" value="OMPA_2"/>
    <property type="match status" value="1"/>
</dbReference>
<dbReference type="EMBL" id="CP103300">
    <property type="protein sequence ID" value="UYM16807.1"/>
    <property type="molecule type" value="Genomic_DNA"/>
</dbReference>
<dbReference type="PANTHER" id="PTHR30329">
    <property type="entry name" value="STATOR ELEMENT OF FLAGELLAR MOTOR COMPLEX"/>
    <property type="match status" value="1"/>
</dbReference>
<dbReference type="Gene3D" id="3.30.1330.60">
    <property type="entry name" value="OmpA-like domain"/>
    <property type="match status" value="1"/>
</dbReference>
<evidence type="ECO:0000313" key="7">
    <source>
        <dbReference type="Proteomes" id="UP001163255"/>
    </source>
</evidence>
<evidence type="ECO:0000256" key="1">
    <source>
        <dbReference type="ARBA" id="ARBA00004442"/>
    </source>
</evidence>
<dbReference type="InterPro" id="IPR006664">
    <property type="entry name" value="OMP_bac"/>
</dbReference>
<dbReference type="PANTHER" id="PTHR30329:SF21">
    <property type="entry name" value="LIPOPROTEIN YIAD-RELATED"/>
    <property type="match status" value="1"/>
</dbReference>
<evidence type="ECO:0000259" key="5">
    <source>
        <dbReference type="PROSITE" id="PS51123"/>
    </source>
</evidence>
<dbReference type="Proteomes" id="UP001163255">
    <property type="component" value="Chromosome"/>
</dbReference>
<dbReference type="InterPro" id="IPR036737">
    <property type="entry name" value="OmpA-like_sf"/>
</dbReference>
<accession>A0ABY6GVK9</accession>
<name>A0ABY6GVK9_9GAMM</name>
<organism evidence="6 7">
    <name type="scientific">Endozoicomonas euniceicola</name>
    <dbReference type="NCBI Taxonomy" id="1234143"/>
    <lineage>
        <taxon>Bacteria</taxon>
        <taxon>Pseudomonadati</taxon>
        <taxon>Pseudomonadota</taxon>
        <taxon>Gammaproteobacteria</taxon>
        <taxon>Oceanospirillales</taxon>
        <taxon>Endozoicomonadaceae</taxon>
        <taxon>Endozoicomonas</taxon>
    </lineage>
</organism>
<evidence type="ECO:0000256" key="4">
    <source>
        <dbReference type="PROSITE-ProRule" id="PRU00473"/>
    </source>
</evidence>
<evidence type="ECO:0000256" key="3">
    <source>
        <dbReference type="ARBA" id="ARBA00023237"/>
    </source>
</evidence>
<sequence>MQSPAPVFNLRWHSAVYFPYNKTAVTEEESLKLQDNLELLTEYSDYRVVLRGFADSVATQRYNLPLSERRSKFVADWLMDNGVAAVRIQQVGLGKDLLLIAPAEGQDEDVNRRVEMLLLDAEGKIVALEQPLDSREPESDDD</sequence>